<evidence type="ECO:0000256" key="4">
    <source>
        <dbReference type="ARBA" id="ARBA00022989"/>
    </source>
</evidence>
<dbReference type="Proteomes" id="UP000885690">
    <property type="component" value="Unassembled WGS sequence"/>
</dbReference>
<dbReference type="EMBL" id="DQWS01000234">
    <property type="protein sequence ID" value="HDD53657.1"/>
    <property type="molecule type" value="Genomic_DNA"/>
</dbReference>
<keyword evidence="2" id="KW-0813">Transport</keyword>
<dbReference type="Gene3D" id="1.20.1720.10">
    <property type="entry name" value="Multidrug resistance protein D"/>
    <property type="match status" value="1"/>
</dbReference>
<keyword evidence="4 6" id="KW-1133">Transmembrane helix</keyword>
<dbReference type="GO" id="GO:0022857">
    <property type="term" value="F:transmembrane transporter activity"/>
    <property type="evidence" value="ECO:0007669"/>
    <property type="project" value="InterPro"/>
</dbReference>
<evidence type="ECO:0000256" key="3">
    <source>
        <dbReference type="ARBA" id="ARBA00022692"/>
    </source>
</evidence>
<evidence type="ECO:0000259" key="7">
    <source>
        <dbReference type="PROSITE" id="PS50850"/>
    </source>
</evidence>
<feature type="transmembrane region" description="Helical" evidence="6">
    <location>
        <begin position="85"/>
        <end position="103"/>
    </location>
</feature>
<dbReference type="InterPro" id="IPR020846">
    <property type="entry name" value="MFS_dom"/>
</dbReference>
<evidence type="ECO:0000256" key="2">
    <source>
        <dbReference type="ARBA" id="ARBA00022448"/>
    </source>
</evidence>
<accession>A0A7C0Y9Z0</accession>
<dbReference type="PANTHER" id="PTHR42718">
    <property type="entry name" value="MAJOR FACILITATOR SUPERFAMILY MULTIDRUG TRANSPORTER MFSC"/>
    <property type="match status" value="1"/>
</dbReference>
<dbReference type="PROSITE" id="PS50850">
    <property type="entry name" value="MFS"/>
    <property type="match status" value="1"/>
</dbReference>
<keyword evidence="5 6" id="KW-0472">Membrane</keyword>
<name>A0A7C0Y9Z0_9BACT</name>
<feature type="transmembrane region" description="Helical" evidence="6">
    <location>
        <begin position="53"/>
        <end position="73"/>
    </location>
</feature>
<feature type="non-terminal residue" evidence="8">
    <location>
        <position position="119"/>
    </location>
</feature>
<protein>
    <submittedName>
        <fullName evidence="8">MFS transporter</fullName>
    </submittedName>
</protein>
<evidence type="ECO:0000256" key="5">
    <source>
        <dbReference type="ARBA" id="ARBA00023136"/>
    </source>
</evidence>
<comment type="caution">
    <text evidence="8">The sequence shown here is derived from an EMBL/GenBank/DDBJ whole genome shotgun (WGS) entry which is preliminary data.</text>
</comment>
<dbReference type="PANTHER" id="PTHR42718:SF9">
    <property type="entry name" value="MAJOR FACILITATOR SUPERFAMILY MULTIDRUG TRANSPORTER MFSC"/>
    <property type="match status" value="1"/>
</dbReference>
<dbReference type="GO" id="GO:0016020">
    <property type="term" value="C:membrane"/>
    <property type="evidence" value="ECO:0007669"/>
    <property type="project" value="UniProtKB-SubCell"/>
</dbReference>
<evidence type="ECO:0000256" key="6">
    <source>
        <dbReference type="SAM" id="Phobius"/>
    </source>
</evidence>
<organism evidence="8">
    <name type="scientific">Thermosulfidibacter takaii</name>
    <dbReference type="NCBI Taxonomy" id="412593"/>
    <lineage>
        <taxon>Bacteria</taxon>
        <taxon>Pseudomonadati</taxon>
        <taxon>Thermosulfidibacterota</taxon>
        <taxon>Thermosulfidibacteria</taxon>
        <taxon>Thermosulfidibacterales</taxon>
        <taxon>Thermosulfidibacteraceae</taxon>
    </lineage>
</organism>
<reference evidence="8" key="1">
    <citation type="journal article" date="2020" name="mSystems">
        <title>Genome- and Community-Level Interaction Insights into Carbon Utilization and Element Cycling Functions of Hydrothermarchaeota in Hydrothermal Sediment.</title>
        <authorList>
            <person name="Zhou Z."/>
            <person name="Liu Y."/>
            <person name="Xu W."/>
            <person name="Pan J."/>
            <person name="Luo Z.H."/>
            <person name="Li M."/>
        </authorList>
    </citation>
    <scope>NUCLEOTIDE SEQUENCE [LARGE SCALE GENOMIC DNA]</scope>
    <source>
        <strain evidence="8">HyVt-115</strain>
    </source>
</reference>
<dbReference type="SUPFAM" id="SSF103473">
    <property type="entry name" value="MFS general substrate transporter"/>
    <property type="match status" value="1"/>
</dbReference>
<gene>
    <name evidence="8" type="ORF">ENF32_06300</name>
</gene>
<keyword evidence="3 6" id="KW-0812">Transmembrane</keyword>
<evidence type="ECO:0000256" key="1">
    <source>
        <dbReference type="ARBA" id="ARBA00004141"/>
    </source>
</evidence>
<comment type="subcellular location">
    <subcellularLocation>
        <location evidence="1">Membrane</location>
        <topology evidence="1">Multi-pass membrane protein</topology>
    </subcellularLocation>
</comment>
<sequence>MNETVPIYERISPAERVFLTAIIIAGVFMAVLDTTIVEVIVPKIMAPLSTDLYGVQWVITSYMISAATGLLIVESLSLSLGLKNVFLLGLVIFTSASFMCGHAKSLGEMILFRSIQGSG</sequence>
<proteinExistence type="predicted"/>
<feature type="domain" description="Major facilitator superfamily (MFS) profile" evidence="7">
    <location>
        <begin position="19"/>
        <end position="119"/>
    </location>
</feature>
<dbReference type="InterPro" id="IPR036259">
    <property type="entry name" value="MFS_trans_sf"/>
</dbReference>
<dbReference type="AlphaFoldDB" id="A0A7C0Y9Z0"/>
<feature type="transmembrane region" description="Helical" evidence="6">
    <location>
        <begin position="17"/>
        <end position="41"/>
    </location>
</feature>
<evidence type="ECO:0000313" key="8">
    <source>
        <dbReference type="EMBL" id="HDD53657.1"/>
    </source>
</evidence>